<dbReference type="Pfam" id="PF00795">
    <property type="entry name" value="CN_hydrolase"/>
    <property type="match status" value="1"/>
</dbReference>
<reference evidence="4" key="2">
    <citation type="submission" date="2020-09" db="EMBL/GenBank/DDBJ databases">
        <authorList>
            <person name="Sun Q."/>
            <person name="Ohkuma M."/>
        </authorList>
    </citation>
    <scope>NUCLEOTIDE SEQUENCE</scope>
    <source>
        <strain evidence="4">JCM 5069</strain>
    </source>
</reference>
<dbReference type="InterPro" id="IPR050345">
    <property type="entry name" value="Aliph_Amidase/BUP"/>
</dbReference>
<evidence type="ECO:0000313" key="4">
    <source>
        <dbReference type="EMBL" id="GHH88338.1"/>
    </source>
</evidence>
<dbReference type="SUPFAM" id="SSF56317">
    <property type="entry name" value="Carbon-nitrogen hydrolase"/>
    <property type="match status" value="1"/>
</dbReference>
<dbReference type="PROSITE" id="PS01227">
    <property type="entry name" value="UPF0012"/>
    <property type="match status" value="1"/>
</dbReference>
<comment type="caution">
    <text evidence="4">The sequence shown here is derived from an EMBL/GenBank/DDBJ whole genome shotgun (WGS) entry which is preliminary data.</text>
</comment>
<protein>
    <recommendedName>
        <fullName evidence="3">CN hydrolase domain-containing protein</fullName>
    </recommendedName>
</protein>
<feature type="domain" description="CN hydrolase" evidence="3">
    <location>
        <begin position="15"/>
        <end position="259"/>
    </location>
</feature>
<organism evidence="4 5">
    <name type="scientific">Streptomyces sulfonofaciens</name>
    <dbReference type="NCBI Taxonomy" id="68272"/>
    <lineage>
        <taxon>Bacteria</taxon>
        <taxon>Bacillati</taxon>
        <taxon>Actinomycetota</taxon>
        <taxon>Actinomycetes</taxon>
        <taxon>Kitasatosporales</taxon>
        <taxon>Streptomycetaceae</taxon>
        <taxon>Streptomyces</taxon>
    </lineage>
</organism>
<dbReference type="RefSeq" id="WP_189938752.1">
    <property type="nucleotide sequence ID" value="NZ_BNCD01000035.1"/>
</dbReference>
<dbReference type="GO" id="GO:0050126">
    <property type="term" value="F:N-carbamoylputrescine amidase activity"/>
    <property type="evidence" value="ECO:0007669"/>
    <property type="project" value="TreeGrafter"/>
</dbReference>
<evidence type="ECO:0000256" key="1">
    <source>
        <dbReference type="ARBA" id="ARBA00010613"/>
    </source>
</evidence>
<dbReference type="PANTHER" id="PTHR43674:SF2">
    <property type="entry name" value="BETA-UREIDOPROPIONASE"/>
    <property type="match status" value="1"/>
</dbReference>
<evidence type="ECO:0000259" key="3">
    <source>
        <dbReference type="PROSITE" id="PS50263"/>
    </source>
</evidence>
<name>A0A919GQG3_9ACTN</name>
<dbReference type="EMBL" id="BNCD01000035">
    <property type="protein sequence ID" value="GHH88338.1"/>
    <property type="molecule type" value="Genomic_DNA"/>
</dbReference>
<dbReference type="Gene3D" id="3.60.110.10">
    <property type="entry name" value="Carbon-nitrogen hydrolase"/>
    <property type="match status" value="1"/>
</dbReference>
<dbReference type="GO" id="GO:0033388">
    <property type="term" value="P:putrescine biosynthetic process from arginine"/>
    <property type="evidence" value="ECO:0007669"/>
    <property type="project" value="TreeGrafter"/>
</dbReference>
<gene>
    <name evidence="4" type="ORF">GCM10018793_67660</name>
</gene>
<dbReference type="InterPro" id="IPR001110">
    <property type="entry name" value="UPF0012_CS"/>
</dbReference>
<accession>A0A919GQG3</accession>
<dbReference type="AlphaFoldDB" id="A0A919GQG3"/>
<dbReference type="CDD" id="cd07580">
    <property type="entry name" value="nitrilase_2"/>
    <property type="match status" value="1"/>
</dbReference>
<dbReference type="PANTHER" id="PTHR43674">
    <property type="entry name" value="NITRILASE C965.09-RELATED"/>
    <property type="match status" value="1"/>
</dbReference>
<reference evidence="4" key="1">
    <citation type="journal article" date="2014" name="Int. J. Syst. Evol. Microbiol.">
        <title>Complete genome sequence of Corynebacterium casei LMG S-19264T (=DSM 44701T), isolated from a smear-ripened cheese.</title>
        <authorList>
            <consortium name="US DOE Joint Genome Institute (JGI-PGF)"/>
            <person name="Walter F."/>
            <person name="Albersmeier A."/>
            <person name="Kalinowski J."/>
            <person name="Ruckert C."/>
        </authorList>
    </citation>
    <scope>NUCLEOTIDE SEQUENCE</scope>
    <source>
        <strain evidence="4">JCM 5069</strain>
    </source>
</reference>
<evidence type="ECO:0000313" key="5">
    <source>
        <dbReference type="Proteomes" id="UP000603708"/>
    </source>
</evidence>
<dbReference type="InterPro" id="IPR036526">
    <property type="entry name" value="C-N_Hydrolase_sf"/>
</dbReference>
<dbReference type="InterPro" id="IPR003010">
    <property type="entry name" value="C-N_Hydrolase"/>
</dbReference>
<keyword evidence="2" id="KW-0378">Hydrolase</keyword>
<evidence type="ECO:0000256" key="2">
    <source>
        <dbReference type="ARBA" id="ARBA00022801"/>
    </source>
</evidence>
<comment type="similarity">
    <text evidence="1">Belongs to the carbon-nitrogen hydrolase superfamily. NIT1/NIT2 family.</text>
</comment>
<dbReference type="Proteomes" id="UP000603708">
    <property type="component" value="Unassembled WGS sequence"/>
</dbReference>
<proteinExistence type="inferred from homology"/>
<sequence>MSRQPSHQAARKGGVTVAVCQIAPRIGDIEGNRLRIRTAVETAAQRGAHVVVLPELAGTGYVFTDAQELRAMAQPPDGDTIKEWEALAARHNLVIVGGFAERGDDGHLYNSAALADPTGLRATYRKAHLWNGEKTWGFSSGDGPPPVVDTLYGRIGFMVCYDLEFPEWVRLAALDGAELLCGPVNWPLYPRPKGERPAEIVRVQAGASVNRMFIAVADRTGVERGQDWLGGSVVVDADGYPVTPLKLGEEAVLTATLDLSEARNKAISELNDVHADRRPTLYGHSSRDGS</sequence>
<keyword evidence="5" id="KW-1185">Reference proteome</keyword>
<dbReference type="PROSITE" id="PS50263">
    <property type="entry name" value="CN_HYDROLASE"/>
    <property type="match status" value="1"/>
</dbReference>